<protein>
    <submittedName>
        <fullName evidence="1">Uncharacterized protein</fullName>
    </submittedName>
</protein>
<evidence type="ECO:0000313" key="1">
    <source>
        <dbReference type="EMBL" id="GAA4354525.1"/>
    </source>
</evidence>
<accession>A0ABP8IAB4</accession>
<reference evidence="2" key="1">
    <citation type="journal article" date="2019" name="Int. J. Syst. Evol. Microbiol.">
        <title>The Global Catalogue of Microorganisms (GCM) 10K type strain sequencing project: providing services to taxonomists for standard genome sequencing and annotation.</title>
        <authorList>
            <consortium name="The Broad Institute Genomics Platform"/>
            <consortium name="The Broad Institute Genome Sequencing Center for Infectious Disease"/>
            <person name="Wu L."/>
            <person name="Ma J."/>
        </authorList>
    </citation>
    <scope>NUCLEOTIDE SEQUENCE [LARGE SCALE GENOMIC DNA]</scope>
    <source>
        <strain evidence="2">JCM 17804</strain>
    </source>
</reference>
<sequence length="69" mass="7827">MTASHASTEWELRFEPLFLCRRGYVFPCNAQGQVDMDALSGPTLNNYLYARAMMGRELAWPCVQACTVH</sequence>
<dbReference type="RefSeq" id="WP_345540868.1">
    <property type="nucleotide sequence ID" value="NZ_BAABGJ010000080.1"/>
</dbReference>
<proteinExistence type="predicted"/>
<organism evidence="1 2">
    <name type="scientific">Variovorax defluvii</name>
    <dbReference type="NCBI Taxonomy" id="913761"/>
    <lineage>
        <taxon>Bacteria</taxon>
        <taxon>Pseudomonadati</taxon>
        <taxon>Pseudomonadota</taxon>
        <taxon>Betaproteobacteria</taxon>
        <taxon>Burkholderiales</taxon>
        <taxon>Comamonadaceae</taxon>
        <taxon>Variovorax</taxon>
    </lineage>
</organism>
<comment type="caution">
    <text evidence="1">The sequence shown here is derived from an EMBL/GenBank/DDBJ whole genome shotgun (WGS) entry which is preliminary data.</text>
</comment>
<dbReference type="Proteomes" id="UP001500975">
    <property type="component" value="Unassembled WGS sequence"/>
</dbReference>
<name>A0ABP8IAB4_9BURK</name>
<gene>
    <name evidence="1" type="ORF">GCM10023165_45810</name>
</gene>
<dbReference type="EMBL" id="BAABGJ010000080">
    <property type="protein sequence ID" value="GAA4354525.1"/>
    <property type="molecule type" value="Genomic_DNA"/>
</dbReference>
<keyword evidence="2" id="KW-1185">Reference proteome</keyword>
<evidence type="ECO:0000313" key="2">
    <source>
        <dbReference type="Proteomes" id="UP001500975"/>
    </source>
</evidence>